<accession>A0A4Z0A9C9</accession>
<organism evidence="1 2">
    <name type="scientific">Hericium alpestre</name>
    <dbReference type="NCBI Taxonomy" id="135208"/>
    <lineage>
        <taxon>Eukaryota</taxon>
        <taxon>Fungi</taxon>
        <taxon>Dikarya</taxon>
        <taxon>Basidiomycota</taxon>
        <taxon>Agaricomycotina</taxon>
        <taxon>Agaricomycetes</taxon>
        <taxon>Russulales</taxon>
        <taxon>Hericiaceae</taxon>
        <taxon>Hericium</taxon>
    </lineage>
</organism>
<dbReference type="AlphaFoldDB" id="A0A4Z0A9C9"/>
<name>A0A4Z0A9C9_9AGAM</name>
<evidence type="ECO:0000313" key="1">
    <source>
        <dbReference type="EMBL" id="TFY83686.1"/>
    </source>
</evidence>
<gene>
    <name evidence="1" type="ORF">EWM64_g334</name>
</gene>
<keyword evidence="2" id="KW-1185">Reference proteome</keyword>
<dbReference type="EMBL" id="SFCI01000015">
    <property type="protein sequence ID" value="TFY83686.1"/>
    <property type="molecule type" value="Genomic_DNA"/>
</dbReference>
<comment type="caution">
    <text evidence="1">The sequence shown here is derived from an EMBL/GenBank/DDBJ whole genome shotgun (WGS) entry which is preliminary data.</text>
</comment>
<reference evidence="1 2" key="1">
    <citation type="submission" date="2019-02" db="EMBL/GenBank/DDBJ databases">
        <title>Genome sequencing of the rare red list fungi Hericium alpestre (H. flagellum).</title>
        <authorList>
            <person name="Buettner E."/>
            <person name="Kellner H."/>
        </authorList>
    </citation>
    <scope>NUCLEOTIDE SEQUENCE [LARGE SCALE GENOMIC DNA]</scope>
    <source>
        <strain evidence="1 2">DSM 108284</strain>
    </source>
</reference>
<evidence type="ECO:0000313" key="2">
    <source>
        <dbReference type="Proteomes" id="UP000298061"/>
    </source>
</evidence>
<proteinExistence type="predicted"/>
<protein>
    <submittedName>
        <fullName evidence="1">Uncharacterized protein</fullName>
    </submittedName>
</protein>
<dbReference type="Proteomes" id="UP000298061">
    <property type="component" value="Unassembled WGS sequence"/>
</dbReference>
<sequence>MILECHTEGSGSALEAELSAIVLALKDHISHCDHSSESSLFSSIDLSLGSSGDEFRIRTSSYTLTVSQVSDPIIRANFVQRCLALWPVSTPTLLEICCTSSGVTAMELIQALSTEALNCVDRVMLRETAGDFFAALFEQNESATVPLLPGLQEITLQRVHLVPLIQLQIRVVLKLRKEAGVPIRRLKLDHCSNMSRSWAHEFQSDFGVELSYDDETQQQSRL</sequence>